<name>A0A7W7P3Z8_PSENT</name>
<accession>A0A7W7P3Z8</accession>
<protein>
    <submittedName>
        <fullName evidence="1">Uncharacterized protein</fullName>
    </submittedName>
</protein>
<proteinExistence type="predicted"/>
<gene>
    <name evidence="1" type="ORF">HNP46_006112</name>
</gene>
<evidence type="ECO:0000313" key="1">
    <source>
        <dbReference type="EMBL" id="MBB4867201.1"/>
    </source>
</evidence>
<dbReference type="AlphaFoldDB" id="A0A7W7P3Z8"/>
<reference evidence="1 2" key="1">
    <citation type="submission" date="2020-08" db="EMBL/GenBank/DDBJ databases">
        <title>Functional genomics of gut bacteria from endangered species of beetles.</title>
        <authorList>
            <person name="Carlos-Shanley C."/>
        </authorList>
    </citation>
    <scope>NUCLEOTIDE SEQUENCE [LARGE SCALE GENOMIC DNA]</scope>
    <source>
        <strain evidence="1 2">S00179</strain>
    </source>
</reference>
<organism evidence="1 2">
    <name type="scientific">Pseudomonas nitroreducens</name>
    <dbReference type="NCBI Taxonomy" id="46680"/>
    <lineage>
        <taxon>Bacteria</taxon>
        <taxon>Pseudomonadati</taxon>
        <taxon>Pseudomonadota</taxon>
        <taxon>Gammaproteobacteria</taxon>
        <taxon>Pseudomonadales</taxon>
        <taxon>Pseudomonadaceae</taxon>
        <taxon>Pseudomonas</taxon>
    </lineage>
</organism>
<dbReference type="RefSeq" id="WP_184596485.1">
    <property type="nucleotide sequence ID" value="NZ_JACHLI010000036.1"/>
</dbReference>
<dbReference type="EMBL" id="JACHLI010000036">
    <property type="protein sequence ID" value="MBB4867201.1"/>
    <property type="molecule type" value="Genomic_DNA"/>
</dbReference>
<evidence type="ECO:0000313" key="2">
    <source>
        <dbReference type="Proteomes" id="UP000566995"/>
    </source>
</evidence>
<comment type="caution">
    <text evidence="1">The sequence shown here is derived from an EMBL/GenBank/DDBJ whole genome shotgun (WGS) entry which is preliminary data.</text>
</comment>
<dbReference type="Proteomes" id="UP000566995">
    <property type="component" value="Unassembled WGS sequence"/>
</dbReference>
<sequence>MSDGQGPAKPSIATIPAESAGLQSLLVDKERQGAEKMEEGRNLAPGAAAVIDQQATIDMEALFARYGVGHRRYVPAGKA</sequence>